<dbReference type="Gene3D" id="2.120.10.80">
    <property type="entry name" value="Kelch-type beta propeller"/>
    <property type="match status" value="1"/>
</dbReference>
<dbReference type="InterPro" id="IPR000210">
    <property type="entry name" value="BTB/POZ_dom"/>
</dbReference>
<dbReference type="PANTHER" id="PTHR24412:SF497">
    <property type="entry name" value="KELCH-LIKE PROTEIN 18"/>
    <property type="match status" value="1"/>
</dbReference>
<keyword evidence="6" id="KW-1185">Reference proteome</keyword>
<dbReference type="InterPro" id="IPR017096">
    <property type="entry name" value="BTB-kelch_protein"/>
</dbReference>
<evidence type="ECO:0000256" key="2">
    <source>
        <dbReference type="ARBA" id="ARBA00022737"/>
    </source>
</evidence>
<name>A0ABP0GMW1_CLALP</name>
<dbReference type="PIRSF" id="PIRSF037037">
    <property type="entry name" value="Kelch-like_protein_gigaxonin"/>
    <property type="match status" value="1"/>
</dbReference>
<evidence type="ECO:0000313" key="5">
    <source>
        <dbReference type="EMBL" id="CAK8693071.1"/>
    </source>
</evidence>
<feature type="compositionally biased region" description="Acidic residues" evidence="3">
    <location>
        <begin position="533"/>
        <end position="542"/>
    </location>
</feature>
<protein>
    <recommendedName>
        <fullName evidence="4">BTB domain-containing protein</fullName>
    </recommendedName>
</protein>
<dbReference type="Pfam" id="PF00651">
    <property type="entry name" value="BTB"/>
    <property type="match status" value="1"/>
</dbReference>
<dbReference type="PANTHER" id="PTHR24412">
    <property type="entry name" value="KELCH PROTEIN"/>
    <property type="match status" value="1"/>
</dbReference>
<dbReference type="SUPFAM" id="SSF54695">
    <property type="entry name" value="POZ domain"/>
    <property type="match status" value="1"/>
</dbReference>
<evidence type="ECO:0000313" key="6">
    <source>
        <dbReference type="Proteomes" id="UP001642483"/>
    </source>
</evidence>
<proteinExistence type="predicted"/>
<dbReference type="InterPro" id="IPR011333">
    <property type="entry name" value="SKP1/BTB/POZ_sf"/>
</dbReference>
<dbReference type="InterPro" id="IPR006652">
    <property type="entry name" value="Kelch_1"/>
</dbReference>
<dbReference type="EMBL" id="CAWYQH010000130">
    <property type="protein sequence ID" value="CAK8693071.1"/>
    <property type="molecule type" value="Genomic_DNA"/>
</dbReference>
<feature type="domain" description="BTB" evidence="4">
    <location>
        <begin position="33"/>
        <end position="100"/>
    </location>
</feature>
<evidence type="ECO:0000259" key="4">
    <source>
        <dbReference type="PROSITE" id="PS50097"/>
    </source>
</evidence>
<accession>A0ABP0GMW1</accession>
<keyword evidence="1" id="KW-0880">Kelch repeat</keyword>
<dbReference type="Gene3D" id="1.25.40.420">
    <property type="match status" value="1"/>
</dbReference>
<keyword evidence="2" id="KW-0677">Repeat</keyword>
<dbReference type="Proteomes" id="UP001642483">
    <property type="component" value="Unassembled WGS sequence"/>
</dbReference>
<evidence type="ECO:0000256" key="1">
    <source>
        <dbReference type="ARBA" id="ARBA00022441"/>
    </source>
</evidence>
<organism evidence="5 6">
    <name type="scientific">Clavelina lepadiformis</name>
    <name type="common">Light-bulb sea squirt</name>
    <name type="synonym">Ascidia lepadiformis</name>
    <dbReference type="NCBI Taxonomy" id="159417"/>
    <lineage>
        <taxon>Eukaryota</taxon>
        <taxon>Metazoa</taxon>
        <taxon>Chordata</taxon>
        <taxon>Tunicata</taxon>
        <taxon>Ascidiacea</taxon>
        <taxon>Aplousobranchia</taxon>
        <taxon>Clavelinidae</taxon>
        <taxon>Clavelina</taxon>
    </lineage>
</organism>
<dbReference type="Pfam" id="PF01344">
    <property type="entry name" value="Kelch_1"/>
    <property type="match status" value="1"/>
</dbReference>
<dbReference type="Gene3D" id="3.30.710.10">
    <property type="entry name" value="Potassium Channel Kv1.1, Chain A"/>
    <property type="match status" value="1"/>
</dbReference>
<evidence type="ECO:0000256" key="3">
    <source>
        <dbReference type="SAM" id="MobiDB-lite"/>
    </source>
</evidence>
<dbReference type="CDD" id="cd18186">
    <property type="entry name" value="BTB_POZ_ZBTB_KLHL-like"/>
    <property type="match status" value="1"/>
</dbReference>
<dbReference type="SUPFAM" id="SSF117281">
    <property type="entry name" value="Kelch motif"/>
    <property type="match status" value="1"/>
</dbReference>
<reference evidence="5 6" key="1">
    <citation type="submission" date="2024-02" db="EMBL/GenBank/DDBJ databases">
        <authorList>
            <person name="Daric V."/>
            <person name="Darras S."/>
        </authorList>
    </citation>
    <scope>NUCLEOTIDE SEQUENCE [LARGE SCALE GENOMIC DNA]</scope>
</reference>
<comment type="caution">
    <text evidence="5">The sequence shown here is derived from an EMBL/GenBank/DDBJ whole genome shotgun (WGS) entry which is preliminary data.</text>
</comment>
<sequence>MSFWSDKIYNDTTRSKRLHKRLQQDHKTNKEFCDFIIRCEDSEFHVHKCVVGLFSDFFKTMFASDMKEKYENETKISVVSAETMRIVIEFLYDDDVTVNRENVYNLLSAADFLQISVIKEACRDYLESNFSCETVLKDWVILRRYHTHSEIIETNVVKWRYSLVKQKSSLSVLNEENFQDFLLLTKTHFIPSVTFKCIMNWIEHDFSARTNYLDMLTEHVDFKSLSKKFLTETVSKNKIIRKSAVTMSRVLDAVCQFIVNEERLCLPSDVKMAALFKNEDEYQVKMFNAFNKNWTELGIKYSSHEKSSLLIEKNTLYMLGGEQESNCSVSSKARYLDLNDVSSGWEDMTSMHTARRRFGSAIYKDFLYVAGGELNRNYWIDSVEYYDFTRDRWFRSTALNSRRSGHALLTYCGKLFALGGGSDICAAECVEWYEGRNWNHAPSMKKPRHDFSAVVLNDQIYAIGGDQDDLTSVERFDLRANAWYDVASMTKRNLGHVYACVANGKIYAMDDKDQSVEVYDPVVDEWKEVPPTPDDETNDDESLLSLRLE</sequence>
<gene>
    <name evidence="5" type="ORF">CVLEPA_LOCUS26398</name>
</gene>
<dbReference type="PROSITE" id="PS50097">
    <property type="entry name" value="BTB"/>
    <property type="match status" value="1"/>
</dbReference>
<dbReference type="SMART" id="SM00225">
    <property type="entry name" value="BTB"/>
    <property type="match status" value="1"/>
</dbReference>
<dbReference type="SMART" id="SM00612">
    <property type="entry name" value="Kelch"/>
    <property type="match status" value="4"/>
</dbReference>
<feature type="region of interest" description="Disordered" evidence="3">
    <location>
        <begin position="526"/>
        <end position="549"/>
    </location>
</feature>
<dbReference type="InterPro" id="IPR015915">
    <property type="entry name" value="Kelch-typ_b-propeller"/>
</dbReference>